<gene>
    <name evidence="2" type="ORF">H7B90_01110</name>
</gene>
<comment type="caution">
    <text evidence="2">The sequence shown here is derived from an EMBL/GenBank/DDBJ whole genome shotgun (WGS) entry which is preliminary data.</text>
</comment>
<reference evidence="2 3" key="1">
    <citation type="submission" date="2020-08" db="EMBL/GenBank/DDBJ databases">
        <title>Cohnella phylogeny.</title>
        <authorList>
            <person name="Dunlap C."/>
        </authorList>
    </citation>
    <scope>NUCLEOTIDE SEQUENCE [LARGE SCALE GENOMIC DNA]</scope>
    <source>
        <strain evidence="2 3">DSM 25239</strain>
    </source>
</reference>
<dbReference type="InterPro" id="IPR016040">
    <property type="entry name" value="NAD(P)-bd_dom"/>
</dbReference>
<sequence length="273" mass="29713">MTILVTGATGTVGRHVVKQLVQKGERVRAVSRNPARANLPEGVEVVAGDLNAPDTLRGAFVGAKGLFLITSSDEPDGSLETRPKVIELAEQAGVKRVAVLVGYEEGPVEEALKASRMEWTLLKPGEFMANILADWKDSIRQEGVVREAFGDAPSARIHEADIAAVAAAALLEDGHHGQSYILTGPESLTRREAVKVVGERLGREIVFDELTEEQARQNWRDQGYEEGDIEFFVLMGKNPPAIGHTVVPTVEQVLGRPAKTLAEWVDEHKHEFG</sequence>
<dbReference type="Gene3D" id="3.40.50.720">
    <property type="entry name" value="NAD(P)-binding Rossmann-like Domain"/>
    <property type="match status" value="1"/>
</dbReference>
<dbReference type="InterPro" id="IPR036291">
    <property type="entry name" value="NAD(P)-bd_dom_sf"/>
</dbReference>
<dbReference type="Gene3D" id="3.90.25.10">
    <property type="entry name" value="UDP-galactose 4-epimerase, domain 1"/>
    <property type="match status" value="1"/>
</dbReference>
<dbReference type="Pfam" id="PF13460">
    <property type="entry name" value="NAD_binding_10"/>
    <property type="match status" value="1"/>
</dbReference>
<dbReference type="InterPro" id="IPR051604">
    <property type="entry name" value="Ergot_Alk_Oxidoreductase"/>
</dbReference>
<dbReference type="PANTHER" id="PTHR43162:SF1">
    <property type="entry name" value="PRESTALK A DIFFERENTIATION PROTEIN A"/>
    <property type="match status" value="1"/>
</dbReference>
<dbReference type="AlphaFoldDB" id="A0A841TVI2"/>
<dbReference type="SUPFAM" id="SSF51735">
    <property type="entry name" value="NAD(P)-binding Rossmann-fold domains"/>
    <property type="match status" value="1"/>
</dbReference>
<name>A0A841TVI2_9BACL</name>
<evidence type="ECO:0000313" key="3">
    <source>
        <dbReference type="Proteomes" id="UP000553776"/>
    </source>
</evidence>
<evidence type="ECO:0000313" key="2">
    <source>
        <dbReference type="EMBL" id="MBB6689991.1"/>
    </source>
</evidence>
<dbReference type="Proteomes" id="UP000553776">
    <property type="component" value="Unassembled WGS sequence"/>
</dbReference>
<dbReference type="EMBL" id="JACJVR010000003">
    <property type="protein sequence ID" value="MBB6689991.1"/>
    <property type="molecule type" value="Genomic_DNA"/>
</dbReference>
<dbReference type="PANTHER" id="PTHR43162">
    <property type="match status" value="1"/>
</dbReference>
<feature type="domain" description="NAD(P)-binding" evidence="1">
    <location>
        <begin position="7"/>
        <end position="172"/>
    </location>
</feature>
<accession>A0A841TVI2</accession>
<proteinExistence type="predicted"/>
<protein>
    <submittedName>
        <fullName evidence="2">NAD(P)H-binding protein</fullName>
    </submittedName>
</protein>
<organism evidence="2 3">
    <name type="scientific">Cohnella xylanilytica</name>
    <dbReference type="NCBI Taxonomy" id="557555"/>
    <lineage>
        <taxon>Bacteria</taxon>
        <taxon>Bacillati</taxon>
        <taxon>Bacillota</taxon>
        <taxon>Bacilli</taxon>
        <taxon>Bacillales</taxon>
        <taxon>Paenibacillaceae</taxon>
        <taxon>Cohnella</taxon>
    </lineage>
</organism>
<evidence type="ECO:0000259" key="1">
    <source>
        <dbReference type="Pfam" id="PF13460"/>
    </source>
</evidence>
<dbReference type="RefSeq" id="WP_185134028.1">
    <property type="nucleotide sequence ID" value="NZ_BORM01000020.1"/>
</dbReference>
<keyword evidence="3" id="KW-1185">Reference proteome</keyword>